<dbReference type="EMBL" id="VWRR01000018">
    <property type="protein sequence ID" value="KAF6000699.1"/>
    <property type="molecule type" value="Genomic_DNA"/>
</dbReference>
<feature type="region of interest" description="Disordered" evidence="8">
    <location>
        <begin position="273"/>
        <end position="310"/>
    </location>
</feature>
<keyword evidence="4 7" id="KW-1133">Transmembrane helix</keyword>
<dbReference type="PANTHER" id="PTHR22883">
    <property type="entry name" value="ZINC FINGER DHHC DOMAIN CONTAINING PROTEIN"/>
    <property type="match status" value="1"/>
</dbReference>
<evidence type="ECO:0000256" key="5">
    <source>
        <dbReference type="ARBA" id="ARBA00023136"/>
    </source>
</evidence>
<dbReference type="GO" id="GO:0016020">
    <property type="term" value="C:membrane"/>
    <property type="evidence" value="ECO:0007669"/>
    <property type="project" value="UniProtKB-SubCell"/>
</dbReference>
<keyword evidence="2 7" id="KW-0808">Transferase</keyword>
<dbReference type="GO" id="GO:0005794">
    <property type="term" value="C:Golgi apparatus"/>
    <property type="evidence" value="ECO:0007669"/>
    <property type="project" value="TreeGrafter"/>
</dbReference>
<dbReference type="InterPro" id="IPR039859">
    <property type="entry name" value="PFA4/ZDH16/20/ERF2-like"/>
</dbReference>
<dbReference type="GO" id="GO:0006612">
    <property type="term" value="P:protein targeting to membrane"/>
    <property type="evidence" value="ECO:0007669"/>
    <property type="project" value="TreeGrafter"/>
</dbReference>
<feature type="transmembrane region" description="Helical" evidence="7">
    <location>
        <begin position="136"/>
        <end position="161"/>
    </location>
</feature>
<comment type="caution">
    <text evidence="10">The sequence shown here is derived from an EMBL/GenBank/DDBJ whole genome shotgun (WGS) entry which is preliminary data.</text>
</comment>
<reference evidence="10 11" key="1">
    <citation type="journal article" date="2020" name="J. Phycol.">
        <title>Comparative genome analysis reveals Cyanidiococcus gen. nov., a new extremophilic red algal genus sister to Cyanidioschyzon (Cyanidioschyzonaceae, Rhodophyta).</title>
        <authorList>
            <person name="Liu S.-L."/>
            <person name="Chiang Y.-R."/>
            <person name="Yoon H.S."/>
            <person name="Fu H.-Y."/>
        </authorList>
    </citation>
    <scope>NUCLEOTIDE SEQUENCE [LARGE SCALE GENOMIC DNA]</scope>
    <source>
        <strain evidence="10 11">THAL066</strain>
    </source>
</reference>
<dbReference type="Pfam" id="PF01529">
    <property type="entry name" value="DHHC"/>
    <property type="match status" value="1"/>
</dbReference>
<name>A0A7J7IDE3_9RHOD</name>
<protein>
    <recommendedName>
        <fullName evidence="7">Palmitoyltransferase</fullName>
        <ecNumber evidence="7">2.3.1.225</ecNumber>
    </recommendedName>
</protein>
<dbReference type="OrthoDB" id="5812at2759"/>
<keyword evidence="5 7" id="KW-0472">Membrane</keyword>
<comment type="similarity">
    <text evidence="7">Belongs to the DHHC palmitoyltransferase family.</text>
</comment>
<sequence>MFVKTSWRLLGPLAYLVVLFLVFCMTHLALVDSLPQATFPYATRFQVVCWQLILLGSFVTVSLRDPGTITPATRGFALQRYCTYDGLLYEAGHLCPSCGLERVPRASHSSATDRCVECHDHYCIWVNNDIGRRNRWLFVNFLILHFCALTHGVLMCGSVLLEKVCQCYSTKFGKVLCLSKCIQKKLDCRISDQCLCMLVFTGLLVLFGYMLGFQLHLAARNMTTKEYYKWRAVQLAWKEYTSTTDEPSSMIRESRLSAPCGYIRNRYTRRKHGSDEARLLSGKHSSESKTPALRSYGSPSHAAGPALAGHGPNHRVRDNLGLAFPYDRGCFWKNMLETFTGAQQSSRIWNCRQSTVPFESNVPEPGARL</sequence>
<comment type="catalytic activity">
    <reaction evidence="7">
        <text>L-cysteinyl-[protein] + hexadecanoyl-CoA = S-hexadecanoyl-L-cysteinyl-[protein] + CoA</text>
        <dbReference type="Rhea" id="RHEA:36683"/>
        <dbReference type="Rhea" id="RHEA-COMP:10131"/>
        <dbReference type="Rhea" id="RHEA-COMP:11032"/>
        <dbReference type="ChEBI" id="CHEBI:29950"/>
        <dbReference type="ChEBI" id="CHEBI:57287"/>
        <dbReference type="ChEBI" id="CHEBI:57379"/>
        <dbReference type="ChEBI" id="CHEBI:74151"/>
        <dbReference type="EC" id="2.3.1.225"/>
    </reaction>
</comment>
<dbReference type="Proteomes" id="UP000530660">
    <property type="component" value="Unassembled WGS sequence"/>
</dbReference>
<dbReference type="EC" id="2.3.1.225" evidence="7"/>
<evidence type="ECO:0000256" key="6">
    <source>
        <dbReference type="ARBA" id="ARBA00023315"/>
    </source>
</evidence>
<gene>
    <name evidence="10" type="primary">PFA4</name>
    <name evidence="10" type="ORF">F1559_001565</name>
</gene>
<dbReference type="PROSITE" id="PS50216">
    <property type="entry name" value="DHHC"/>
    <property type="match status" value="1"/>
</dbReference>
<evidence type="ECO:0000256" key="4">
    <source>
        <dbReference type="ARBA" id="ARBA00022989"/>
    </source>
</evidence>
<keyword evidence="3 7" id="KW-0812">Transmembrane</keyword>
<evidence type="ECO:0000256" key="7">
    <source>
        <dbReference type="RuleBase" id="RU079119"/>
    </source>
</evidence>
<feature type="domain" description="Palmitoyltransferase DHHC" evidence="9">
    <location>
        <begin position="92"/>
        <end position="230"/>
    </location>
</feature>
<evidence type="ECO:0000256" key="1">
    <source>
        <dbReference type="ARBA" id="ARBA00004141"/>
    </source>
</evidence>
<evidence type="ECO:0000259" key="9">
    <source>
        <dbReference type="Pfam" id="PF01529"/>
    </source>
</evidence>
<evidence type="ECO:0000313" key="11">
    <source>
        <dbReference type="Proteomes" id="UP000530660"/>
    </source>
</evidence>
<evidence type="ECO:0000256" key="2">
    <source>
        <dbReference type="ARBA" id="ARBA00022679"/>
    </source>
</evidence>
<feature type="transmembrane region" description="Helical" evidence="7">
    <location>
        <begin position="12"/>
        <end position="31"/>
    </location>
</feature>
<keyword evidence="6 7" id="KW-0012">Acyltransferase</keyword>
<evidence type="ECO:0000256" key="3">
    <source>
        <dbReference type="ARBA" id="ARBA00022692"/>
    </source>
</evidence>
<organism evidence="10 11">
    <name type="scientific">Cyanidiococcus yangmingshanensis</name>
    <dbReference type="NCBI Taxonomy" id="2690220"/>
    <lineage>
        <taxon>Eukaryota</taxon>
        <taxon>Rhodophyta</taxon>
        <taxon>Bangiophyceae</taxon>
        <taxon>Cyanidiales</taxon>
        <taxon>Cyanidiaceae</taxon>
        <taxon>Cyanidiococcus</taxon>
    </lineage>
</organism>
<proteinExistence type="inferred from homology"/>
<dbReference type="GO" id="GO:0005783">
    <property type="term" value="C:endoplasmic reticulum"/>
    <property type="evidence" value="ECO:0007669"/>
    <property type="project" value="TreeGrafter"/>
</dbReference>
<keyword evidence="11" id="KW-1185">Reference proteome</keyword>
<evidence type="ECO:0000256" key="8">
    <source>
        <dbReference type="SAM" id="MobiDB-lite"/>
    </source>
</evidence>
<accession>A0A7J7IDE3</accession>
<feature type="compositionally biased region" description="Low complexity" evidence="8">
    <location>
        <begin position="297"/>
        <end position="310"/>
    </location>
</feature>
<dbReference type="AlphaFoldDB" id="A0A7J7IDE3"/>
<dbReference type="GO" id="GO:0019706">
    <property type="term" value="F:protein-cysteine S-palmitoyltransferase activity"/>
    <property type="evidence" value="ECO:0007669"/>
    <property type="project" value="UniProtKB-EC"/>
</dbReference>
<evidence type="ECO:0000313" key="10">
    <source>
        <dbReference type="EMBL" id="KAF6000699.1"/>
    </source>
</evidence>
<feature type="transmembrane region" description="Helical" evidence="7">
    <location>
        <begin position="194"/>
        <end position="215"/>
    </location>
</feature>
<feature type="transmembrane region" description="Helical" evidence="7">
    <location>
        <begin position="43"/>
        <end position="63"/>
    </location>
</feature>
<dbReference type="InterPro" id="IPR001594">
    <property type="entry name" value="Palmitoyltrfase_DHHC"/>
</dbReference>
<comment type="subcellular location">
    <subcellularLocation>
        <location evidence="1">Membrane</location>
        <topology evidence="1">Multi-pass membrane protein</topology>
    </subcellularLocation>
</comment>
<comment type="domain">
    <text evidence="7">The DHHC domain is required for palmitoyltransferase activity.</text>
</comment>